<dbReference type="FunFam" id="3.40.50.720:FF:000013">
    <property type="entry name" value="Malate dehydrogenase"/>
    <property type="match status" value="1"/>
</dbReference>
<dbReference type="NCBIfam" id="TIGR01772">
    <property type="entry name" value="MDH_euk_gproteo"/>
    <property type="match status" value="1"/>
</dbReference>
<dbReference type="eggNOG" id="KOG1494">
    <property type="taxonomic scope" value="Eukaryota"/>
</dbReference>
<dbReference type="PANTHER" id="PTHR11540">
    <property type="entry name" value="MALATE AND LACTATE DEHYDROGENASE"/>
    <property type="match status" value="1"/>
</dbReference>
<dbReference type="GeneID" id="25902394"/>
<evidence type="ECO:0000256" key="5">
    <source>
        <dbReference type="ARBA" id="ARBA00023002"/>
    </source>
</evidence>
<dbReference type="STRING" id="667725.A0A0L0GCF0"/>
<protein>
    <recommendedName>
        <fullName evidence="3 12">Malate dehydrogenase</fullName>
        <ecNumber evidence="3 12">1.1.1.37</ecNumber>
    </recommendedName>
</protein>
<evidence type="ECO:0000256" key="6">
    <source>
        <dbReference type="ARBA" id="ARBA00023027"/>
    </source>
</evidence>
<dbReference type="Gene3D" id="3.90.110.10">
    <property type="entry name" value="Lactate dehydrogenase/glycoside hydrolase, family 4, C-terminal"/>
    <property type="match status" value="1"/>
</dbReference>
<reference evidence="15 16" key="1">
    <citation type="submission" date="2011-02" db="EMBL/GenBank/DDBJ databases">
        <title>The Genome Sequence of Sphaeroforma arctica JP610.</title>
        <authorList>
            <consortium name="The Broad Institute Genome Sequencing Platform"/>
            <person name="Russ C."/>
            <person name="Cuomo C."/>
            <person name="Young S.K."/>
            <person name="Zeng Q."/>
            <person name="Gargeya S."/>
            <person name="Alvarado L."/>
            <person name="Berlin A."/>
            <person name="Chapman S.B."/>
            <person name="Chen Z."/>
            <person name="Freedman E."/>
            <person name="Gellesch M."/>
            <person name="Goldberg J."/>
            <person name="Griggs A."/>
            <person name="Gujja S."/>
            <person name="Heilman E."/>
            <person name="Heiman D."/>
            <person name="Howarth C."/>
            <person name="Mehta T."/>
            <person name="Neiman D."/>
            <person name="Pearson M."/>
            <person name="Roberts A."/>
            <person name="Saif S."/>
            <person name="Shea T."/>
            <person name="Shenoy N."/>
            <person name="Sisk P."/>
            <person name="Stolte C."/>
            <person name="Sykes S."/>
            <person name="White J."/>
            <person name="Yandava C."/>
            <person name="Burger G."/>
            <person name="Gray M.W."/>
            <person name="Holland P.W.H."/>
            <person name="King N."/>
            <person name="Lang F.B.F."/>
            <person name="Roger A.J."/>
            <person name="Ruiz-Trillo I."/>
            <person name="Haas B."/>
            <person name="Nusbaum C."/>
            <person name="Birren B."/>
        </authorList>
    </citation>
    <scope>NUCLEOTIDE SEQUENCE [LARGE SCALE GENOMIC DNA]</scope>
    <source>
        <strain evidence="15 16">JP610</strain>
    </source>
</reference>
<dbReference type="InterPro" id="IPR010097">
    <property type="entry name" value="Malate_DH_type1"/>
</dbReference>
<comment type="catalytic activity">
    <reaction evidence="7 12">
        <text>(S)-malate + NAD(+) = oxaloacetate + NADH + H(+)</text>
        <dbReference type="Rhea" id="RHEA:21432"/>
        <dbReference type="ChEBI" id="CHEBI:15378"/>
        <dbReference type="ChEBI" id="CHEBI:15589"/>
        <dbReference type="ChEBI" id="CHEBI:16452"/>
        <dbReference type="ChEBI" id="CHEBI:57540"/>
        <dbReference type="ChEBI" id="CHEBI:57945"/>
        <dbReference type="EC" id="1.1.1.37"/>
    </reaction>
</comment>
<feature type="binding site" evidence="9">
    <location>
        <position position="105"/>
    </location>
    <ligand>
        <name>substrate</name>
    </ligand>
</feature>
<proteinExistence type="inferred from homology"/>
<dbReference type="OrthoDB" id="755699at2759"/>
<feature type="binding site" evidence="9">
    <location>
        <position position="111"/>
    </location>
    <ligand>
        <name>substrate</name>
    </ligand>
</feature>
<dbReference type="Proteomes" id="UP000054560">
    <property type="component" value="Unassembled WGS sequence"/>
</dbReference>
<keyword evidence="5 11" id="KW-0560">Oxidoreductase</keyword>
<dbReference type="PANTHER" id="PTHR11540:SF16">
    <property type="entry name" value="MALATE DEHYDROGENASE, MITOCHONDRIAL"/>
    <property type="match status" value="1"/>
</dbReference>
<keyword evidence="16" id="KW-1185">Reference proteome</keyword>
<dbReference type="EC" id="1.1.1.37" evidence="3 12"/>
<dbReference type="GO" id="GO:0030060">
    <property type="term" value="F:L-malate dehydrogenase (NAD+) activity"/>
    <property type="evidence" value="ECO:0007669"/>
    <property type="project" value="UniProtKB-EC"/>
</dbReference>
<dbReference type="AlphaFoldDB" id="A0A0L0GCF0"/>
<dbReference type="InterPro" id="IPR015955">
    <property type="entry name" value="Lactate_DH/Glyco_Ohase_4_C"/>
</dbReference>
<evidence type="ECO:0000259" key="14">
    <source>
        <dbReference type="Pfam" id="PF02866"/>
    </source>
</evidence>
<feature type="binding site" evidence="10">
    <location>
        <begin position="141"/>
        <end position="143"/>
    </location>
    <ligand>
        <name>NAD(+)</name>
        <dbReference type="ChEBI" id="CHEBI:57540"/>
    </ligand>
</feature>
<evidence type="ECO:0000259" key="13">
    <source>
        <dbReference type="Pfam" id="PF00056"/>
    </source>
</evidence>
<dbReference type="PROSITE" id="PS00068">
    <property type="entry name" value="MDH"/>
    <property type="match status" value="1"/>
</dbReference>
<evidence type="ECO:0000313" key="16">
    <source>
        <dbReference type="Proteomes" id="UP000054560"/>
    </source>
</evidence>
<evidence type="ECO:0000256" key="12">
    <source>
        <dbReference type="RuleBase" id="RU003405"/>
    </source>
</evidence>
<feature type="binding site" evidence="10">
    <location>
        <begin position="32"/>
        <end position="38"/>
    </location>
    <ligand>
        <name>NAD(+)</name>
        <dbReference type="ChEBI" id="CHEBI:57540"/>
    </ligand>
</feature>
<dbReference type="InterPro" id="IPR022383">
    <property type="entry name" value="Lactate/malate_DH_C"/>
</dbReference>
<dbReference type="Pfam" id="PF02866">
    <property type="entry name" value="Ldh_1_C"/>
    <property type="match status" value="1"/>
</dbReference>
<feature type="domain" description="Lactate/malate dehydrogenase C-terminal" evidence="14">
    <location>
        <begin position="171"/>
        <end position="333"/>
    </location>
</feature>
<dbReference type="InterPro" id="IPR001236">
    <property type="entry name" value="Lactate/malate_DH_N"/>
</dbReference>
<evidence type="ECO:0000256" key="11">
    <source>
        <dbReference type="RuleBase" id="RU003369"/>
    </source>
</evidence>
<evidence type="ECO:0000256" key="3">
    <source>
        <dbReference type="ARBA" id="ARBA00012995"/>
    </source>
</evidence>
<dbReference type="RefSeq" id="XP_014159845.1">
    <property type="nucleotide sequence ID" value="XM_014304370.1"/>
</dbReference>
<accession>A0A0L0GCF0</accession>
<dbReference type="GO" id="GO:0006099">
    <property type="term" value="P:tricarboxylic acid cycle"/>
    <property type="evidence" value="ECO:0007669"/>
    <property type="project" value="UniProtKB-KW"/>
</dbReference>
<name>A0A0L0GCF0_9EUKA</name>
<evidence type="ECO:0000256" key="10">
    <source>
        <dbReference type="PIRSR" id="PIRSR000102-3"/>
    </source>
</evidence>
<dbReference type="GO" id="GO:0006108">
    <property type="term" value="P:malate metabolic process"/>
    <property type="evidence" value="ECO:0007669"/>
    <property type="project" value="InterPro"/>
</dbReference>
<dbReference type="FunFam" id="3.90.110.10:FF:000001">
    <property type="entry name" value="Malate dehydrogenase"/>
    <property type="match status" value="1"/>
</dbReference>
<sequence>MSFTRLSATTTKAGVRAFSTARAQNYKVAILGAAGGIGQPCSLLMSQDPRVTHLSLFDVVNTPGVAADVSHNNFACKVTGHTGDAELEEALTGCDVVVIPAGVPRKPGMTRDDLFNTNAGIVKNLATGCAKYCPDAALCIISNPVNSTVPIASEVFKKHGVYNPRKIFGVTTLDVVRANKFVGDAKGTDPQKTHVPVIGGHAGITILPILSQVTPKAEFGDAERDALTTRIQNAGTEVVEAKAGTGSATLSMAFAGARFASNVLKGLDGEYNVECSYVQSDVTSAEYFSTPVVLGPRGMECNLGLPEMNDYEKKGLEALLPELKESIKKGVEFANKE</sequence>
<dbReference type="CDD" id="cd01337">
    <property type="entry name" value="MDH_glyoxysomal_mitochondrial"/>
    <property type="match status" value="1"/>
</dbReference>
<feature type="binding site" evidence="9">
    <location>
        <position position="177"/>
    </location>
    <ligand>
        <name>substrate</name>
    </ligand>
</feature>
<evidence type="ECO:0000313" key="15">
    <source>
        <dbReference type="EMBL" id="KNC85943.1"/>
    </source>
</evidence>
<dbReference type="InterPro" id="IPR001557">
    <property type="entry name" value="L-lactate/malate_DH"/>
</dbReference>
<evidence type="ECO:0000256" key="2">
    <source>
        <dbReference type="ARBA" id="ARBA00011738"/>
    </source>
</evidence>
<dbReference type="InterPro" id="IPR036291">
    <property type="entry name" value="NAD(P)-bd_dom_sf"/>
</dbReference>
<comment type="subunit">
    <text evidence="2">Homodimer.</text>
</comment>
<dbReference type="Pfam" id="PF00056">
    <property type="entry name" value="Ldh_1_N"/>
    <property type="match status" value="1"/>
</dbReference>
<dbReference type="EMBL" id="KQ241676">
    <property type="protein sequence ID" value="KNC85943.1"/>
    <property type="molecule type" value="Genomic_DNA"/>
</dbReference>
<evidence type="ECO:0000256" key="1">
    <source>
        <dbReference type="ARBA" id="ARBA00008824"/>
    </source>
</evidence>
<feature type="binding site" evidence="10">
    <location>
        <position position="58"/>
    </location>
    <ligand>
        <name>NAD(+)</name>
        <dbReference type="ChEBI" id="CHEBI:57540"/>
    </ligand>
</feature>
<dbReference type="SUPFAM" id="SSF56327">
    <property type="entry name" value="LDH C-terminal domain-like"/>
    <property type="match status" value="1"/>
</dbReference>
<keyword evidence="6 10" id="KW-0520">NAD</keyword>
<dbReference type="InterPro" id="IPR001252">
    <property type="entry name" value="Malate_DH_AS"/>
</dbReference>
<feature type="binding site" evidence="10">
    <location>
        <position position="252"/>
    </location>
    <ligand>
        <name>NAD(+)</name>
        <dbReference type="ChEBI" id="CHEBI:57540"/>
    </ligand>
</feature>
<feature type="binding site" evidence="9">
    <location>
        <position position="143"/>
    </location>
    <ligand>
        <name>substrate</name>
    </ligand>
</feature>
<evidence type="ECO:0000256" key="4">
    <source>
        <dbReference type="ARBA" id="ARBA00022532"/>
    </source>
</evidence>
<dbReference type="SUPFAM" id="SSF51735">
    <property type="entry name" value="NAD(P)-binding Rossmann-fold domains"/>
    <property type="match status" value="1"/>
</dbReference>
<gene>
    <name evidence="15" type="ORF">SARC_01890</name>
</gene>
<comment type="similarity">
    <text evidence="1">Belongs to the LDH/MDH superfamily. MDH type 1 family.</text>
</comment>
<organism evidence="15 16">
    <name type="scientific">Sphaeroforma arctica JP610</name>
    <dbReference type="NCBI Taxonomy" id="667725"/>
    <lineage>
        <taxon>Eukaryota</taxon>
        <taxon>Ichthyosporea</taxon>
        <taxon>Ichthyophonida</taxon>
        <taxon>Sphaeroforma</taxon>
    </lineage>
</organism>
<feature type="active site" description="Proton acceptor" evidence="8">
    <location>
        <position position="201"/>
    </location>
</feature>
<evidence type="ECO:0000256" key="7">
    <source>
        <dbReference type="ARBA" id="ARBA00048313"/>
    </source>
</evidence>
<evidence type="ECO:0000256" key="8">
    <source>
        <dbReference type="PIRSR" id="PIRSR000102-1"/>
    </source>
</evidence>
<feature type="binding site" evidence="10">
    <location>
        <position position="118"/>
    </location>
    <ligand>
        <name>NAD(+)</name>
        <dbReference type="ChEBI" id="CHEBI:57540"/>
    </ligand>
</feature>
<dbReference type="Gene3D" id="3.40.50.720">
    <property type="entry name" value="NAD(P)-binding Rossmann-like Domain"/>
    <property type="match status" value="1"/>
</dbReference>
<evidence type="ECO:0000256" key="9">
    <source>
        <dbReference type="PIRSR" id="PIRSR000102-2"/>
    </source>
</evidence>
<dbReference type="GO" id="GO:0005739">
    <property type="term" value="C:mitochondrion"/>
    <property type="evidence" value="ECO:0007669"/>
    <property type="project" value="TreeGrafter"/>
</dbReference>
<feature type="domain" description="Lactate/malate dehydrogenase N-terminal" evidence="13">
    <location>
        <begin position="27"/>
        <end position="169"/>
    </location>
</feature>
<dbReference type="PIRSF" id="PIRSF000102">
    <property type="entry name" value="Lac_mal_DH"/>
    <property type="match status" value="1"/>
</dbReference>
<keyword evidence="4 12" id="KW-0816">Tricarboxylic acid cycle</keyword>